<dbReference type="InterPro" id="IPR046591">
    <property type="entry name" value="DUF6649"/>
</dbReference>
<evidence type="ECO:0000256" key="1">
    <source>
        <dbReference type="SAM" id="MobiDB-lite"/>
    </source>
</evidence>
<feature type="region of interest" description="Disordered" evidence="1">
    <location>
        <begin position="216"/>
        <end position="268"/>
    </location>
</feature>
<evidence type="ECO:0000313" key="3">
    <source>
        <dbReference type="Proteomes" id="UP001303160"/>
    </source>
</evidence>
<name>A0AAN7AX71_9PEZI</name>
<dbReference type="AlphaFoldDB" id="A0AAN7AX71"/>
<reference evidence="2" key="1">
    <citation type="journal article" date="2023" name="Mol. Phylogenet. Evol.">
        <title>Genome-scale phylogeny and comparative genomics of the fungal order Sordariales.</title>
        <authorList>
            <person name="Hensen N."/>
            <person name="Bonometti L."/>
            <person name="Westerberg I."/>
            <person name="Brannstrom I.O."/>
            <person name="Guillou S."/>
            <person name="Cros-Aarteil S."/>
            <person name="Calhoun S."/>
            <person name="Haridas S."/>
            <person name="Kuo A."/>
            <person name="Mondo S."/>
            <person name="Pangilinan J."/>
            <person name="Riley R."/>
            <person name="LaButti K."/>
            <person name="Andreopoulos B."/>
            <person name="Lipzen A."/>
            <person name="Chen C."/>
            <person name="Yan M."/>
            <person name="Daum C."/>
            <person name="Ng V."/>
            <person name="Clum A."/>
            <person name="Steindorff A."/>
            <person name="Ohm R.A."/>
            <person name="Martin F."/>
            <person name="Silar P."/>
            <person name="Natvig D.O."/>
            <person name="Lalanne C."/>
            <person name="Gautier V."/>
            <person name="Ament-Velasquez S.L."/>
            <person name="Kruys A."/>
            <person name="Hutchinson M.I."/>
            <person name="Powell A.J."/>
            <person name="Barry K."/>
            <person name="Miller A.N."/>
            <person name="Grigoriev I.V."/>
            <person name="Debuchy R."/>
            <person name="Gladieux P."/>
            <person name="Hiltunen Thoren M."/>
            <person name="Johannesson H."/>
        </authorList>
    </citation>
    <scope>NUCLEOTIDE SEQUENCE</scope>
    <source>
        <strain evidence="2">CBS 315.58</strain>
    </source>
</reference>
<feature type="compositionally biased region" description="Low complexity" evidence="1">
    <location>
        <begin position="225"/>
        <end position="237"/>
    </location>
</feature>
<feature type="region of interest" description="Disordered" evidence="1">
    <location>
        <begin position="45"/>
        <end position="68"/>
    </location>
</feature>
<feature type="compositionally biased region" description="Basic and acidic residues" evidence="1">
    <location>
        <begin position="58"/>
        <end position="68"/>
    </location>
</feature>
<accession>A0AAN7AX71</accession>
<reference evidence="2" key="2">
    <citation type="submission" date="2023-05" db="EMBL/GenBank/DDBJ databases">
        <authorList>
            <consortium name="Lawrence Berkeley National Laboratory"/>
            <person name="Steindorff A."/>
            <person name="Hensen N."/>
            <person name="Bonometti L."/>
            <person name="Westerberg I."/>
            <person name="Brannstrom I.O."/>
            <person name="Guillou S."/>
            <person name="Cros-Aarteil S."/>
            <person name="Calhoun S."/>
            <person name="Haridas S."/>
            <person name="Kuo A."/>
            <person name="Mondo S."/>
            <person name="Pangilinan J."/>
            <person name="Riley R."/>
            <person name="Labutti K."/>
            <person name="Andreopoulos B."/>
            <person name="Lipzen A."/>
            <person name="Chen C."/>
            <person name="Yanf M."/>
            <person name="Daum C."/>
            <person name="Ng V."/>
            <person name="Clum A."/>
            <person name="Ohm R."/>
            <person name="Martin F."/>
            <person name="Silar P."/>
            <person name="Natvig D."/>
            <person name="Lalanne C."/>
            <person name="Gautier V."/>
            <person name="Ament-Velasquez S.L."/>
            <person name="Kruys A."/>
            <person name="Hutchinson M.I."/>
            <person name="Powell A.J."/>
            <person name="Barry K."/>
            <person name="Miller A.N."/>
            <person name="Grigoriev I.V."/>
            <person name="Debuchy R."/>
            <person name="Gladieux P."/>
            <person name="Thoren M.H."/>
            <person name="Johannesson H."/>
        </authorList>
    </citation>
    <scope>NUCLEOTIDE SEQUENCE</scope>
    <source>
        <strain evidence="2">CBS 315.58</strain>
    </source>
</reference>
<feature type="region of interest" description="Disordered" evidence="1">
    <location>
        <begin position="86"/>
        <end position="121"/>
    </location>
</feature>
<proteinExistence type="predicted"/>
<evidence type="ECO:0000313" key="2">
    <source>
        <dbReference type="EMBL" id="KAK4201772.1"/>
    </source>
</evidence>
<organism evidence="2 3">
    <name type="scientific">Triangularia verruculosa</name>
    <dbReference type="NCBI Taxonomy" id="2587418"/>
    <lineage>
        <taxon>Eukaryota</taxon>
        <taxon>Fungi</taxon>
        <taxon>Dikarya</taxon>
        <taxon>Ascomycota</taxon>
        <taxon>Pezizomycotina</taxon>
        <taxon>Sordariomycetes</taxon>
        <taxon>Sordariomycetidae</taxon>
        <taxon>Sordariales</taxon>
        <taxon>Podosporaceae</taxon>
        <taxon>Triangularia</taxon>
    </lineage>
</organism>
<comment type="caution">
    <text evidence="2">The sequence shown here is derived from an EMBL/GenBank/DDBJ whole genome shotgun (WGS) entry which is preliminary data.</text>
</comment>
<dbReference type="Proteomes" id="UP001303160">
    <property type="component" value="Unassembled WGS sequence"/>
</dbReference>
<protein>
    <submittedName>
        <fullName evidence="2">Uncharacterized protein</fullName>
    </submittedName>
</protein>
<sequence>MLANPAPRLAAHHHIMEMGSFPPAAVGMDHHYPYGYHNQQHNLFQQQQPSRLSRKRKPDAPPENNERLSKRMSLLNLEHSGPKLYVPVEQGDNHNQPLPDLNATQPQSQHHGGRTRHPVDDSMMQLDDSKYKVYIYNLDDELSSSDNETDDGKLIFLPDIEKHLKSDRIPPNLLASPSPQDLADKQLVLYRVPSSITVPEEQDSVRKAIIEARQRMRERQEAERVAAAATTGASVMRDVPMDADISPGAYPAQAGSSSMDDPDAMELD</sequence>
<keyword evidence="3" id="KW-1185">Reference proteome</keyword>
<gene>
    <name evidence="2" type="ORF">QBC40DRAFT_277511</name>
</gene>
<dbReference type="Pfam" id="PF20354">
    <property type="entry name" value="DUF6649"/>
    <property type="match status" value="1"/>
</dbReference>
<dbReference type="EMBL" id="MU863903">
    <property type="protein sequence ID" value="KAK4201772.1"/>
    <property type="molecule type" value="Genomic_DNA"/>
</dbReference>